<organism evidence="2 3">
    <name type="scientific">Phakopsora pachyrhizi</name>
    <name type="common">Asian soybean rust disease fungus</name>
    <dbReference type="NCBI Taxonomy" id="170000"/>
    <lineage>
        <taxon>Eukaryota</taxon>
        <taxon>Fungi</taxon>
        <taxon>Dikarya</taxon>
        <taxon>Basidiomycota</taxon>
        <taxon>Pucciniomycotina</taxon>
        <taxon>Pucciniomycetes</taxon>
        <taxon>Pucciniales</taxon>
        <taxon>Phakopsoraceae</taxon>
        <taxon>Phakopsora</taxon>
    </lineage>
</organism>
<name>A0AAV0B715_PHAPC</name>
<evidence type="ECO:0000256" key="1">
    <source>
        <dbReference type="SAM" id="MobiDB-lite"/>
    </source>
</evidence>
<evidence type="ECO:0000313" key="2">
    <source>
        <dbReference type="EMBL" id="CAH7682748.1"/>
    </source>
</evidence>
<comment type="caution">
    <text evidence="2">The sequence shown here is derived from an EMBL/GenBank/DDBJ whole genome shotgun (WGS) entry which is preliminary data.</text>
</comment>
<feature type="region of interest" description="Disordered" evidence="1">
    <location>
        <begin position="55"/>
        <end position="75"/>
    </location>
</feature>
<dbReference type="Proteomes" id="UP001153365">
    <property type="component" value="Unassembled WGS sequence"/>
</dbReference>
<gene>
    <name evidence="2" type="ORF">PPACK8108_LOCUS15829</name>
</gene>
<reference evidence="2" key="1">
    <citation type="submission" date="2022-06" db="EMBL/GenBank/DDBJ databases">
        <authorList>
            <consortium name="SYNGENTA / RWTH Aachen University"/>
        </authorList>
    </citation>
    <scope>NUCLEOTIDE SEQUENCE</scope>
</reference>
<accession>A0AAV0B715</accession>
<evidence type="ECO:0000313" key="3">
    <source>
        <dbReference type="Proteomes" id="UP001153365"/>
    </source>
</evidence>
<protein>
    <submittedName>
        <fullName evidence="2">Uncharacterized protein</fullName>
    </submittedName>
</protein>
<keyword evidence="3" id="KW-1185">Reference proteome</keyword>
<dbReference type="EMBL" id="CALTRL010004267">
    <property type="protein sequence ID" value="CAH7682748.1"/>
    <property type="molecule type" value="Genomic_DNA"/>
</dbReference>
<dbReference type="AlphaFoldDB" id="A0AAV0B715"/>
<proteinExistence type="predicted"/>
<sequence length="75" mass="8179">MRSATVNIRIPQKFWKLGGGATDEHSVGGGEDVINEEAEAEGSLIDLQAQPASKYEHIHPSESDSQHNIHHHPEG</sequence>